<dbReference type="PIRSF" id="PIRSF000429">
    <property type="entry name" value="Ac-CoA_Ac_transf"/>
    <property type="match status" value="1"/>
</dbReference>
<dbReference type="InterPro" id="IPR020616">
    <property type="entry name" value="Thiolase_N"/>
</dbReference>
<dbReference type="Pfam" id="PF00108">
    <property type="entry name" value="Thiolase_N"/>
    <property type="match status" value="1"/>
</dbReference>
<proteinExistence type="inferred from homology"/>
<comment type="pathway">
    <text evidence="1">Lipid metabolism.</text>
</comment>
<keyword evidence="10" id="KW-1185">Reference proteome</keyword>
<comment type="similarity">
    <text evidence="2 6">Belongs to the thiolase-like superfamily. Thiolase family.</text>
</comment>
<keyword evidence="3 6" id="KW-0808">Transferase</keyword>
<evidence type="ECO:0000313" key="9">
    <source>
        <dbReference type="EnsemblMetazoa" id="SMAR008103-PA"/>
    </source>
</evidence>
<evidence type="ECO:0000256" key="5">
    <source>
        <dbReference type="PIRSR" id="PIRSR000429-1"/>
    </source>
</evidence>
<evidence type="ECO:0000256" key="3">
    <source>
        <dbReference type="ARBA" id="ARBA00022679"/>
    </source>
</evidence>
<evidence type="ECO:0000256" key="1">
    <source>
        <dbReference type="ARBA" id="ARBA00005189"/>
    </source>
</evidence>
<dbReference type="EnsemblMetazoa" id="SMAR008103-RA">
    <property type="protein sequence ID" value="SMAR008103-PA"/>
    <property type="gene ID" value="SMAR008103"/>
</dbReference>
<dbReference type="InterPro" id="IPR002155">
    <property type="entry name" value="Thiolase"/>
</dbReference>
<feature type="active site" description="Proton acceptor" evidence="5">
    <location>
        <position position="384"/>
    </location>
</feature>
<feature type="active site" description="Proton acceptor" evidence="5">
    <location>
        <position position="354"/>
    </location>
</feature>
<dbReference type="HOGENOM" id="CLU_031026_0_0_1"/>
<dbReference type="FunFam" id="3.40.47.10:FF:000010">
    <property type="entry name" value="Acetyl-CoA acetyltransferase (Thiolase)"/>
    <property type="match status" value="1"/>
</dbReference>
<reference evidence="10" key="1">
    <citation type="submission" date="2011-05" db="EMBL/GenBank/DDBJ databases">
        <authorList>
            <person name="Richards S.R."/>
            <person name="Qu J."/>
            <person name="Jiang H."/>
            <person name="Jhangiani S.N."/>
            <person name="Agravi P."/>
            <person name="Goodspeed R."/>
            <person name="Gross S."/>
            <person name="Mandapat C."/>
            <person name="Jackson L."/>
            <person name="Mathew T."/>
            <person name="Pu L."/>
            <person name="Thornton R."/>
            <person name="Saada N."/>
            <person name="Wilczek-Boney K.B."/>
            <person name="Lee S."/>
            <person name="Kovar C."/>
            <person name="Wu Y."/>
            <person name="Scherer S.E."/>
            <person name="Worley K.C."/>
            <person name="Muzny D.M."/>
            <person name="Gibbs R."/>
        </authorList>
    </citation>
    <scope>NUCLEOTIDE SEQUENCE</scope>
    <source>
        <strain evidence="10">Brora</strain>
    </source>
</reference>
<dbReference type="Pfam" id="PF02803">
    <property type="entry name" value="Thiolase_C"/>
    <property type="match status" value="1"/>
</dbReference>
<dbReference type="InterPro" id="IPR016039">
    <property type="entry name" value="Thiolase-like"/>
</dbReference>
<dbReference type="PANTHER" id="PTHR18919:SF107">
    <property type="entry name" value="ACETYL-COA ACETYLTRANSFERASE, CYTOSOLIC"/>
    <property type="match status" value="1"/>
</dbReference>
<dbReference type="InterPro" id="IPR020610">
    <property type="entry name" value="Thiolase_AS"/>
</dbReference>
<name>T1J3D9_STRMM</name>
<dbReference type="NCBIfam" id="TIGR01930">
    <property type="entry name" value="AcCoA-C-Actrans"/>
    <property type="match status" value="1"/>
</dbReference>
<dbReference type="EMBL" id="JH431825">
    <property type="status" value="NOT_ANNOTATED_CDS"/>
    <property type="molecule type" value="Genomic_DNA"/>
</dbReference>
<feature type="active site" description="Acyl-thioester intermediate" evidence="5">
    <location>
        <position position="95"/>
    </location>
</feature>
<dbReference type="PROSITE" id="PS00098">
    <property type="entry name" value="THIOLASE_1"/>
    <property type="match status" value="1"/>
</dbReference>
<feature type="domain" description="Thiolase N-terminal" evidence="7">
    <location>
        <begin position="9"/>
        <end position="267"/>
    </location>
</feature>
<evidence type="ECO:0000256" key="2">
    <source>
        <dbReference type="ARBA" id="ARBA00010982"/>
    </source>
</evidence>
<dbReference type="CDD" id="cd00751">
    <property type="entry name" value="thiolase"/>
    <property type="match status" value="1"/>
</dbReference>
<evidence type="ECO:0000256" key="4">
    <source>
        <dbReference type="ARBA" id="ARBA00023315"/>
    </source>
</evidence>
<dbReference type="InterPro" id="IPR020615">
    <property type="entry name" value="Thiolase_acyl_enz_int_AS"/>
</dbReference>
<accession>T1J3D9</accession>
<reference evidence="9" key="2">
    <citation type="submission" date="2015-02" db="UniProtKB">
        <authorList>
            <consortium name="EnsemblMetazoa"/>
        </authorList>
    </citation>
    <scope>IDENTIFICATION</scope>
</reference>
<dbReference type="PhylomeDB" id="T1J3D9"/>
<keyword evidence="4 6" id="KW-0012">Acyltransferase</keyword>
<dbReference type="PROSITE" id="PS00737">
    <property type="entry name" value="THIOLASE_2"/>
    <property type="match status" value="1"/>
</dbReference>
<dbReference type="AlphaFoldDB" id="T1J3D9"/>
<feature type="domain" description="Thiolase C-terminal" evidence="8">
    <location>
        <begin position="275"/>
        <end position="396"/>
    </location>
</feature>
<protein>
    <recommendedName>
        <fullName evidence="11">3-ketoacyl-CoA thiolase, mitochondrial</fullName>
    </recommendedName>
</protein>
<evidence type="ECO:0008006" key="11">
    <source>
        <dbReference type="Google" id="ProtNLM"/>
    </source>
</evidence>
<dbReference type="InterPro" id="IPR020613">
    <property type="entry name" value="Thiolase_CS"/>
</dbReference>
<evidence type="ECO:0000256" key="6">
    <source>
        <dbReference type="RuleBase" id="RU003557"/>
    </source>
</evidence>
<dbReference type="eggNOG" id="KOG1391">
    <property type="taxonomic scope" value="Eukaryota"/>
</dbReference>
<evidence type="ECO:0000259" key="8">
    <source>
        <dbReference type="Pfam" id="PF02803"/>
    </source>
</evidence>
<dbReference type="OMA" id="RWCASSM"/>
<evidence type="ECO:0000259" key="7">
    <source>
        <dbReference type="Pfam" id="PF00108"/>
    </source>
</evidence>
<dbReference type="Proteomes" id="UP000014500">
    <property type="component" value="Unassembled WGS sequence"/>
</dbReference>
<dbReference type="GO" id="GO:0005739">
    <property type="term" value="C:mitochondrion"/>
    <property type="evidence" value="ECO:0007669"/>
    <property type="project" value="TreeGrafter"/>
</dbReference>
<dbReference type="SUPFAM" id="SSF53901">
    <property type="entry name" value="Thiolase-like"/>
    <property type="match status" value="2"/>
</dbReference>
<organism evidence="9 10">
    <name type="scientific">Strigamia maritima</name>
    <name type="common">European centipede</name>
    <name type="synonym">Geophilus maritimus</name>
    <dbReference type="NCBI Taxonomy" id="126957"/>
    <lineage>
        <taxon>Eukaryota</taxon>
        <taxon>Metazoa</taxon>
        <taxon>Ecdysozoa</taxon>
        <taxon>Arthropoda</taxon>
        <taxon>Myriapoda</taxon>
        <taxon>Chilopoda</taxon>
        <taxon>Pleurostigmophora</taxon>
        <taxon>Geophilomorpha</taxon>
        <taxon>Linotaeniidae</taxon>
        <taxon>Strigamia</taxon>
    </lineage>
</organism>
<dbReference type="STRING" id="126957.T1J3D9"/>
<dbReference type="PANTHER" id="PTHR18919">
    <property type="entry name" value="ACETYL-COA C-ACYLTRANSFERASE"/>
    <property type="match status" value="1"/>
</dbReference>
<dbReference type="PROSITE" id="PS00099">
    <property type="entry name" value="THIOLASE_3"/>
    <property type="match status" value="1"/>
</dbReference>
<dbReference type="GO" id="GO:0003985">
    <property type="term" value="F:acetyl-CoA C-acetyltransferase activity"/>
    <property type="evidence" value="ECO:0007669"/>
    <property type="project" value="TreeGrafter"/>
</dbReference>
<dbReference type="Gene3D" id="3.40.47.10">
    <property type="match status" value="2"/>
</dbReference>
<sequence>MMAALCRGIFIVSAKRTPFGAFGGKLKDHSPTTLQELAAKAALVAGNVKPEIVDSVVVGNVISCSSTDTAYISRHVSIRCGIPFHVPALTVNRLCGSGFQSIVNGAQDIQLGTANVVLTGGSENMSMAPYAVRNTRFGIKLGDEPKQEDTLWASLTDAQIKTPMGITAENLSEKYKLTREECDEFAFQSQTKWQDANKAGRFKEEMAPITVKVKKQEVSMDTDEHPRLSTLEQLAKLPTVFKKGGTVTAANASGICDGAGAVIISSEAALKKNNLKPLARLVAYSYAGCDPRIMGIGPVPAIQNLLAKTNIKLADIDLIEVNEAFAAQTLSVMKELGIDADKFNVDGGAIALGHPLAASGSRITAHLVHELKRRGGRYAIGSACIGGGQGIALLIENVK</sequence>
<dbReference type="InterPro" id="IPR020617">
    <property type="entry name" value="Thiolase_C"/>
</dbReference>
<dbReference type="GO" id="GO:0006635">
    <property type="term" value="P:fatty acid beta-oxidation"/>
    <property type="evidence" value="ECO:0007669"/>
    <property type="project" value="TreeGrafter"/>
</dbReference>
<evidence type="ECO:0000313" key="10">
    <source>
        <dbReference type="Proteomes" id="UP000014500"/>
    </source>
</evidence>